<dbReference type="Pfam" id="PF12770">
    <property type="entry name" value="CHAT"/>
    <property type="match status" value="1"/>
</dbReference>
<accession>A0A2D6YGD9</accession>
<evidence type="ECO:0000256" key="3">
    <source>
        <dbReference type="PROSITE-ProRule" id="PRU00339"/>
    </source>
</evidence>
<protein>
    <recommendedName>
        <fullName evidence="5">CHAT domain-containing protein</fullName>
    </recommendedName>
</protein>
<dbReference type="PRINTS" id="PR00381">
    <property type="entry name" value="KINESINLIGHT"/>
</dbReference>
<dbReference type="Proteomes" id="UP000226525">
    <property type="component" value="Unassembled WGS sequence"/>
</dbReference>
<sequence>MMIQTTFLVVFLPLSIIPVQGGQMPLCQRAFVVLYACYLMTHSWAIAQENEQSEKALLETQSALQQVEDALQRTESTVKEAETQSASVLSELPDTVATEETTIDPVELARDWKKIFDQAMQEFEFGELENSLDKVLEARELADQYFGPRDERTLRAYLIQALLYGELGELEIANELYQETLVIAMEQQGTNSNIVLQILDQYGRFFAELGEYEMADVVHEKAYLISSEALGAKDPRTIMRLQTLANNDADLQRYELAEQRLQDAQATLVTAVGAEALPTINVLEDLAQLYQRQGKLRPALEPLEQSYALRTKVQGPEETQTLETKERLAELYRQLGRPDEAEPMFLEVIAASEQLLGIADPLVIDAKSHLAQLYENTNNFVASLRYYQEVYEIDQQILGDAHPNTAGDLNNLAGIFRRLGQLPQSEATYRQALQAMSAALGEGAPQTISIMNNLALVLESQGLYDEAEPLYQKALALSQVEQGKEHPTSLALNNNIAMLYEAQGDFSRAERTYQRVIELNKQVFGLTHPNTVASINNLAYLYLIDQKPEQAETNFLKAYEIWKELYGEKHQDTLKALNNSGRVQTQLGELEQAEETLVRALELRTELFGGQAHEDVLRSMNDLAMLYFEQGREYEALELFRETLELQDKVLGELHPYTFETLNNLANLQHEMGELDDAYETRQLGYQRRNKFLNRILWVAGDNTRQSYINLYRPELDAYIRLLIELDDERTARDIFDISLRRKGLLLKITSETQQVVQMADSPELQVITEELTAARKELAALTLSGPTPETRNNFPQLINDLENRVNGLQLRLGEASAVFRQAIQQVSVKDVLDAVGEEHALVDFFTYRDENDEWSLCVVILNNGELYFYNYEELEPFKDMIMELRDYMMDVTVIEDDIKPIAQELYEPLWDPITEFLEDKDSIFLIPDSVLNVLPFDALVDFEDQYLIETLNLRLISSARDLVIDPLEPAEGDVLIIAGPDYDSDEISNSPEARLVASSKRSATVNSGIRMGNGLRGLNFSPLPGAEKEGRVIEEVAGDKERSTTFVTRAAAEEKELRSYNAEKVPEILHIATHGFFLKEQERLTKRIMGMQRGSQNPIPPPADNPLLRAGLAFAGLNPNAPLLGEIDTDNDGVLTAMEVLSLNLTGTRLVILSACETGLGEIHEGEGVYGLRRSFQEAGVDSVINSFWEVSDDGTQLLMTKFYDKYLDGFPPREAMRVARLEMVDDFRWSSPFYWGAFAMVGRHE</sequence>
<gene>
    <name evidence="6" type="ORF">CMN54_02105</name>
</gene>
<feature type="repeat" description="TPR" evidence="3">
    <location>
        <begin position="617"/>
        <end position="650"/>
    </location>
</feature>
<evidence type="ECO:0000313" key="7">
    <source>
        <dbReference type="Proteomes" id="UP000226525"/>
    </source>
</evidence>
<feature type="coiled-coil region" evidence="4">
    <location>
        <begin position="765"/>
        <end position="819"/>
    </location>
</feature>
<evidence type="ECO:0000256" key="2">
    <source>
        <dbReference type="ARBA" id="ARBA00022803"/>
    </source>
</evidence>
<dbReference type="EMBL" id="NZEX01000020">
    <property type="protein sequence ID" value="MAH62247.1"/>
    <property type="molecule type" value="Genomic_DNA"/>
</dbReference>
<evidence type="ECO:0000259" key="5">
    <source>
        <dbReference type="Pfam" id="PF12770"/>
    </source>
</evidence>
<name>A0A2D6YGD9_9DELT</name>
<feature type="domain" description="CHAT" evidence="5">
    <location>
        <begin position="901"/>
        <end position="1245"/>
    </location>
</feature>
<dbReference type="InterPro" id="IPR011990">
    <property type="entry name" value="TPR-like_helical_dom_sf"/>
</dbReference>
<dbReference type="InterPro" id="IPR018247">
    <property type="entry name" value="EF_Hand_1_Ca_BS"/>
</dbReference>
<dbReference type="SMART" id="SM00028">
    <property type="entry name" value="TPR"/>
    <property type="match status" value="11"/>
</dbReference>
<organism evidence="6 7">
    <name type="scientific">SAR324 cluster bacterium</name>
    <dbReference type="NCBI Taxonomy" id="2024889"/>
    <lineage>
        <taxon>Bacteria</taxon>
        <taxon>Deltaproteobacteria</taxon>
        <taxon>SAR324 cluster</taxon>
    </lineage>
</organism>
<dbReference type="Gene3D" id="1.25.40.10">
    <property type="entry name" value="Tetratricopeptide repeat domain"/>
    <property type="match status" value="4"/>
</dbReference>
<dbReference type="PANTHER" id="PTHR45641:SF19">
    <property type="entry name" value="NEPHROCYSTIN-3"/>
    <property type="match status" value="1"/>
</dbReference>
<dbReference type="PROSITE" id="PS00018">
    <property type="entry name" value="EF_HAND_1"/>
    <property type="match status" value="1"/>
</dbReference>
<dbReference type="InterPro" id="IPR019734">
    <property type="entry name" value="TPR_rpt"/>
</dbReference>
<keyword evidence="4" id="KW-0175">Coiled coil</keyword>
<feature type="repeat" description="TPR" evidence="3">
    <location>
        <begin position="574"/>
        <end position="607"/>
    </location>
</feature>
<evidence type="ECO:0000313" key="6">
    <source>
        <dbReference type="EMBL" id="MAH62247.1"/>
    </source>
</evidence>
<keyword evidence="2 3" id="KW-0802">TPR repeat</keyword>
<dbReference type="InterPro" id="IPR024983">
    <property type="entry name" value="CHAT_dom"/>
</dbReference>
<dbReference type="PANTHER" id="PTHR45641">
    <property type="entry name" value="TETRATRICOPEPTIDE REPEAT PROTEIN (AFU_ORTHOLOGUE AFUA_6G03870)"/>
    <property type="match status" value="1"/>
</dbReference>
<evidence type="ECO:0000256" key="4">
    <source>
        <dbReference type="SAM" id="Coils"/>
    </source>
</evidence>
<dbReference type="AlphaFoldDB" id="A0A2D6YGD9"/>
<comment type="caution">
    <text evidence="6">The sequence shown here is derived from an EMBL/GenBank/DDBJ whole genome shotgun (WGS) entry which is preliminary data.</text>
</comment>
<keyword evidence="1" id="KW-0677">Repeat</keyword>
<dbReference type="Pfam" id="PF13424">
    <property type="entry name" value="TPR_12"/>
    <property type="match status" value="5"/>
</dbReference>
<reference evidence="7" key="1">
    <citation type="submission" date="2017-09" db="EMBL/GenBank/DDBJ databases">
        <title>The Reconstruction of 2,631 Draft Metagenome-Assembled Genomes from the Global Oceans.</title>
        <authorList>
            <person name="Tully B.J."/>
            <person name="Graham E.D."/>
            <person name="Heidelberg J.F."/>
        </authorList>
    </citation>
    <scope>NUCLEOTIDE SEQUENCE [LARGE SCALE GENOMIC DNA]</scope>
</reference>
<evidence type="ECO:0000256" key="1">
    <source>
        <dbReference type="ARBA" id="ARBA00022737"/>
    </source>
</evidence>
<proteinExistence type="predicted"/>
<feature type="repeat" description="TPR" evidence="3">
    <location>
        <begin position="490"/>
        <end position="523"/>
    </location>
</feature>
<dbReference type="SUPFAM" id="SSF48452">
    <property type="entry name" value="TPR-like"/>
    <property type="match status" value="3"/>
</dbReference>
<dbReference type="PROSITE" id="PS50005">
    <property type="entry name" value="TPR"/>
    <property type="match status" value="3"/>
</dbReference>
<feature type="coiled-coil region" evidence="4">
    <location>
        <begin position="50"/>
        <end position="84"/>
    </location>
</feature>